<reference evidence="2" key="2">
    <citation type="submission" date="2014-09" db="EMBL/GenBank/DDBJ databases">
        <authorList>
            <person name="Gonzales D.T.T."/>
            <person name="Saloma C.P."/>
        </authorList>
    </citation>
    <scope>NUCLEOTIDE SEQUENCE</scope>
    <source>
        <tissue evidence="2">Venom duct</tissue>
    </source>
</reference>
<sequence length="135" mass="15011">MQKATIVLTAVASLVLLPHVAPGPAGQNDKLKVFMDTLRMMGSCTSAASYFDRATFDSVVAAFLMCGNLVSFDIRDRNVRMLVKSMLQTMHSCAVAASFIDNPWQFYKPKDFTTEKFEGLLEELQLCYNILSSNN</sequence>
<protein>
    <submittedName>
        <fullName evidence="2">Gsp_43 putative toxin</fullName>
    </submittedName>
</protein>
<feature type="chain" id="PRO_5001945440" evidence="1">
    <location>
        <begin position="23"/>
        <end position="135"/>
    </location>
</feature>
<organism evidence="2">
    <name type="scientific">Gemmula speciosa</name>
    <name type="common">Splendid gem-turris</name>
    <name type="synonym">Pleurotoma speciosa</name>
    <dbReference type="NCBI Taxonomy" id="439592"/>
    <lineage>
        <taxon>Eukaryota</taxon>
        <taxon>Metazoa</taxon>
        <taxon>Spiralia</taxon>
        <taxon>Lophotrochozoa</taxon>
        <taxon>Mollusca</taxon>
        <taxon>Gastropoda</taxon>
        <taxon>Caenogastropoda</taxon>
        <taxon>Neogastropoda</taxon>
        <taxon>Conoidea</taxon>
        <taxon>Turridae</taxon>
        <taxon>Gemmula</taxon>
    </lineage>
</organism>
<name>A0A098LXS8_GEMSP</name>
<proteinExistence type="predicted"/>
<reference evidence="2" key="1">
    <citation type="journal article" date="2014" name="Toxicon">
        <title>A bioinformatics survey for conotoxin-like sequences in three turrid snail venom duct transcriptomes.</title>
        <authorList>
            <person name="Gonzales D.T."/>
            <person name="Saloma C.P."/>
        </authorList>
    </citation>
    <scope>NUCLEOTIDE SEQUENCE</scope>
    <source>
        <tissue evidence="2">Venom duct</tissue>
    </source>
</reference>
<dbReference type="AlphaFoldDB" id="A0A098LXS8"/>
<accession>A0A098LXS8</accession>
<dbReference type="EMBL" id="GBRA01000043">
    <property type="protein sequence ID" value="JAC94751.1"/>
    <property type="molecule type" value="Transcribed_RNA"/>
</dbReference>
<feature type="signal peptide" evidence="1">
    <location>
        <begin position="1"/>
        <end position="22"/>
    </location>
</feature>
<evidence type="ECO:0000256" key="1">
    <source>
        <dbReference type="SAM" id="SignalP"/>
    </source>
</evidence>
<evidence type="ECO:0000313" key="2">
    <source>
        <dbReference type="EMBL" id="JAC94751.1"/>
    </source>
</evidence>
<keyword evidence="1" id="KW-0732">Signal</keyword>